<accession>A0AAD5GWS6</accession>
<organism evidence="1 2">
    <name type="scientific">Ambrosia artemisiifolia</name>
    <name type="common">Common ragweed</name>
    <dbReference type="NCBI Taxonomy" id="4212"/>
    <lineage>
        <taxon>Eukaryota</taxon>
        <taxon>Viridiplantae</taxon>
        <taxon>Streptophyta</taxon>
        <taxon>Embryophyta</taxon>
        <taxon>Tracheophyta</taxon>
        <taxon>Spermatophyta</taxon>
        <taxon>Magnoliopsida</taxon>
        <taxon>eudicotyledons</taxon>
        <taxon>Gunneridae</taxon>
        <taxon>Pentapetalae</taxon>
        <taxon>asterids</taxon>
        <taxon>campanulids</taxon>
        <taxon>Asterales</taxon>
        <taxon>Asteraceae</taxon>
        <taxon>Asteroideae</taxon>
        <taxon>Heliantheae alliance</taxon>
        <taxon>Heliantheae</taxon>
        <taxon>Ambrosia</taxon>
    </lineage>
</organism>
<dbReference type="AlphaFoldDB" id="A0AAD5GWS6"/>
<dbReference type="EMBL" id="JAMZMK010000004">
    <property type="protein sequence ID" value="KAI7758395.1"/>
    <property type="molecule type" value="Genomic_DNA"/>
</dbReference>
<proteinExistence type="predicted"/>
<feature type="non-terminal residue" evidence="1">
    <location>
        <position position="58"/>
    </location>
</feature>
<comment type="caution">
    <text evidence="1">The sequence shown here is derived from an EMBL/GenBank/DDBJ whole genome shotgun (WGS) entry which is preliminary data.</text>
</comment>
<keyword evidence="2" id="KW-1185">Reference proteome</keyword>
<evidence type="ECO:0000313" key="2">
    <source>
        <dbReference type="Proteomes" id="UP001206925"/>
    </source>
</evidence>
<dbReference type="Proteomes" id="UP001206925">
    <property type="component" value="Unassembled WGS sequence"/>
</dbReference>
<sequence>MALTHNGKISAAIYFMVDPMNVEHDELNVISCLIMPLDAGSNVPNCIILQIDSFLVFR</sequence>
<protein>
    <submittedName>
        <fullName evidence="1">Uncharacterized protein</fullName>
    </submittedName>
</protein>
<gene>
    <name evidence="1" type="ORF">M8C21_001946</name>
</gene>
<name>A0AAD5GWS6_AMBAR</name>
<reference evidence="1" key="1">
    <citation type="submission" date="2022-06" db="EMBL/GenBank/DDBJ databases">
        <title>Uncovering the hologenomic basis of an extraordinary plant invasion.</title>
        <authorList>
            <person name="Bieker V.C."/>
            <person name="Martin M.D."/>
            <person name="Gilbert T."/>
            <person name="Hodgins K."/>
            <person name="Battlay P."/>
            <person name="Petersen B."/>
            <person name="Wilson J."/>
        </authorList>
    </citation>
    <scope>NUCLEOTIDE SEQUENCE</scope>
    <source>
        <strain evidence="1">AA19_3_7</strain>
        <tissue evidence="1">Leaf</tissue>
    </source>
</reference>
<evidence type="ECO:0000313" key="1">
    <source>
        <dbReference type="EMBL" id="KAI7758395.1"/>
    </source>
</evidence>